<keyword evidence="6" id="KW-0464">Manganese</keyword>
<evidence type="ECO:0000256" key="7">
    <source>
        <dbReference type="PIRSR" id="PIRSR001235-1"/>
    </source>
</evidence>
<keyword evidence="5" id="KW-0378">Hydrolase</keyword>
<evidence type="ECO:0000256" key="2">
    <source>
        <dbReference type="ARBA" id="ARBA00006153"/>
    </source>
</evidence>
<dbReference type="PIRSF" id="PIRSF001235">
    <property type="entry name" value="Amidase_carbamoylase"/>
    <property type="match status" value="1"/>
</dbReference>
<feature type="binding site" evidence="7">
    <location>
        <position position="71"/>
    </location>
    <ligand>
        <name>Zn(2+)</name>
        <dbReference type="ChEBI" id="CHEBI:29105"/>
        <label>1</label>
    </ligand>
</feature>
<feature type="binding site" evidence="8">
    <location>
        <position position="264"/>
    </location>
    <ligand>
        <name>allantoate</name>
        <dbReference type="ChEBI" id="CHEBI:17536"/>
    </ligand>
</feature>
<organism evidence="10 11">
    <name type="scientific">Rothia santali</name>
    <dbReference type="NCBI Taxonomy" id="2949643"/>
    <lineage>
        <taxon>Bacteria</taxon>
        <taxon>Bacillati</taxon>
        <taxon>Actinomycetota</taxon>
        <taxon>Actinomycetes</taxon>
        <taxon>Micrococcales</taxon>
        <taxon>Micrococcaceae</taxon>
        <taxon>Rothia</taxon>
    </lineage>
</organism>
<dbReference type="PROSITE" id="PS00758">
    <property type="entry name" value="ARGE_DAPE_CPG2_1"/>
    <property type="match status" value="1"/>
</dbReference>
<dbReference type="Pfam" id="PF07687">
    <property type="entry name" value="M20_dimer"/>
    <property type="match status" value="1"/>
</dbReference>
<evidence type="ECO:0000256" key="8">
    <source>
        <dbReference type="PIRSR" id="PIRSR001235-2"/>
    </source>
</evidence>
<dbReference type="InterPro" id="IPR036264">
    <property type="entry name" value="Bact_exopeptidase_dim_dom"/>
</dbReference>
<evidence type="ECO:0000256" key="3">
    <source>
        <dbReference type="ARBA" id="ARBA00011738"/>
    </source>
</evidence>
<dbReference type="InterPro" id="IPR001261">
    <property type="entry name" value="ArgE/DapE_CS"/>
</dbReference>
<accession>A0A9X2HEA5</accession>
<evidence type="ECO:0000256" key="4">
    <source>
        <dbReference type="ARBA" id="ARBA00022723"/>
    </source>
</evidence>
<reference evidence="10" key="1">
    <citation type="submission" date="2022-06" db="EMBL/GenBank/DDBJ databases">
        <title>Rothia sp. isolated from sandalwood seedling.</title>
        <authorList>
            <person name="Tuikhar N."/>
            <person name="Kirdat K."/>
            <person name="Thorat V."/>
            <person name="Swetha P."/>
            <person name="Padma S."/>
            <person name="Sundararaj R."/>
            <person name="Yadav A."/>
        </authorList>
    </citation>
    <scope>NUCLEOTIDE SEQUENCE</scope>
    <source>
        <strain evidence="10">AR01</strain>
    </source>
</reference>
<comment type="cofactor">
    <cofactor evidence="1">
        <name>Mn(2+)</name>
        <dbReference type="ChEBI" id="CHEBI:29035"/>
    </cofactor>
</comment>
<proteinExistence type="inferred from homology"/>
<comment type="caution">
    <text evidence="10">The sequence shown here is derived from an EMBL/GenBank/DDBJ whole genome shotgun (WGS) entry which is preliminary data.</text>
</comment>
<feature type="domain" description="Peptidase M20 dimerisation" evidence="9">
    <location>
        <begin position="202"/>
        <end position="300"/>
    </location>
</feature>
<dbReference type="InterPro" id="IPR002933">
    <property type="entry name" value="Peptidase_M20"/>
</dbReference>
<evidence type="ECO:0000256" key="1">
    <source>
        <dbReference type="ARBA" id="ARBA00001936"/>
    </source>
</evidence>
<gene>
    <name evidence="10" type="ORF">NBM05_08890</name>
</gene>
<keyword evidence="7" id="KW-0862">Zinc</keyword>
<feature type="binding site" evidence="7">
    <location>
        <position position="82"/>
    </location>
    <ligand>
        <name>Zn(2+)</name>
        <dbReference type="ChEBI" id="CHEBI:29105"/>
        <label>1</label>
    </ligand>
</feature>
<feature type="binding site" evidence="7">
    <location>
        <position position="82"/>
    </location>
    <ligand>
        <name>Zn(2+)</name>
        <dbReference type="ChEBI" id="CHEBI:29105"/>
        <label>2</label>
    </ligand>
</feature>
<comment type="similarity">
    <text evidence="2">Belongs to the peptidase M20 family.</text>
</comment>
<comment type="subunit">
    <text evidence="3">Homodimer.</text>
</comment>
<dbReference type="PANTHER" id="PTHR32494:SF19">
    <property type="entry name" value="ALLANTOATE DEIMINASE-RELATED"/>
    <property type="match status" value="1"/>
</dbReference>
<dbReference type="AlphaFoldDB" id="A0A9X2HEA5"/>
<dbReference type="PANTHER" id="PTHR32494">
    <property type="entry name" value="ALLANTOATE DEIMINASE-RELATED"/>
    <property type="match status" value="1"/>
</dbReference>
<dbReference type="Pfam" id="PF01546">
    <property type="entry name" value="Peptidase_M20"/>
    <property type="match status" value="1"/>
</dbReference>
<dbReference type="InterPro" id="IPR011650">
    <property type="entry name" value="Peptidase_M20_dimer"/>
</dbReference>
<feature type="binding site" evidence="7">
    <location>
        <position position="181"/>
    </location>
    <ligand>
        <name>Zn(2+)</name>
        <dbReference type="ChEBI" id="CHEBI:29105"/>
        <label>1</label>
    </ligand>
</feature>
<dbReference type="SUPFAM" id="SSF53187">
    <property type="entry name" value="Zn-dependent exopeptidases"/>
    <property type="match status" value="1"/>
</dbReference>
<evidence type="ECO:0000259" key="9">
    <source>
        <dbReference type="Pfam" id="PF07687"/>
    </source>
</evidence>
<dbReference type="Gene3D" id="3.40.630.10">
    <property type="entry name" value="Zn peptidases"/>
    <property type="match status" value="1"/>
</dbReference>
<dbReference type="InterPro" id="IPR010158">
    <property type="entry name" value="Amidase_Cbmase"/>
</dbReference>
<feature type="binding site" evidence="7">
    <location>
        <position position="117"/>
    </location>
    <ligand>
        <name>Zn(2+)</name>
        <dbReference type="ChEBI" id="CHEBI:29105"/>
        <label>2</label>
    </ligand>
</feature>
<comment type="cofactor">
    <cofactor evidence="7">
        <name>Zn(2+)</name>
        <dbReference type="ChEBI" id="CHEBI:29105"/>
    </cofactor>
    <text evidence="7">Binds 2 Zn(2+) ions per subunit.</text>
</comment>
<keyword evidence="11" id="KW-1185">Reference proteome</keyword>
<dbReference type="Proteomes" id="UP001139502">
    <property type="component" value="Unassembled WGS sequence"/>
</dbReference>
<feature type="binding site" evidence="7">
    <location>
        <position position="372"/>
    </location>
    <ligand>
        <name>Zn(2+)</name>
        <dbReference type="ChEBI" id="CHEBI:29105"/>
        <label>2</label>
    </ligand>
</feature>
<dbReference type="GO" id="GO:0016813">
    <property type="term" value="F:hydrolase activity, acting on carbon-nitrogen (but not peptide) bonds, in linear amidines"/>
    <property type="evidence" value="ECO:0007669"/>
    <property type="project" value="InterPro"/>
</dbReference>
<dbReference type="NCBIfam" id="NF006775">
    <property type="entry name" value="PRK09290.2-5"/>
    <property type="match status" value="1"/>
</dbReference>
<evidence type="ECO:0000256" key="5">
    <source>
        <dbReference type="ARBA" id="ARBA00022801"/>
    </source>
</evidence>
<feature type="binding site" evidence="8">
    <location>
        <position position="277"/>
    </location>
    <ligand>
        <name>allantoate</name>
        <dbReference type="ChEBI" id="CHEBI:17536"/>
    </ligand>
</feature>
<name>A0A9X2HEA5_9MICC</name>
<dbReference type="Gene3D" id="3.30.70.360">
    <property type="match status" value="1"/>
</dbReference>
<feature type="binding site" evidence="8">
    <location>
        <position position="206"/>
    </location>
    <ligand>
        <name>allantoate</name>
        <dbReference type="ChEBI" id="CHEBI:17536"/>
    </ligand>
</feature>
<evidence type="ECO:0000313" key="10">
    <source>
        <dbReference type="EMBL" id="MCP3426117.1"/>
    </source>
</evidence>
<dbReference type="CDD" id="cd03884">
    <property type="entry name" value="M20_bAS"/>
    <property type="match status" value="1"/>
</dbReference>
<dbReference type="SUPFAM" id="SSF55031">
    <property type="entry name" value="Bacterial exopeptidase dimerisation domain"/>
    <property type="match status" value="1"/>
</dbReference>
<dbReference type="GO" id="GO:0046872">
    <property type="term" value="F:metal ion binding"/>
    <property type="evidence" value="ECO:0007669"/>
    <property type="project" value="UniProtKB-KW"/>
</dbReference>
<sequence length="402" mass="43065">MARCDEVALISAMDHGIERTYLTTQHKAHNRLAAQWMRAAGLKTRVDEAGTLRGRLAGATPDAPVLYLGSHLDTVPDAGKYDGILGVTAAIEVASRFAEREEPLPFALEVLAYGDEEGVRFGATLLGSRAMAGTWDPDWFELKDAQGVTLRKAMEEFGLDPDRVYDAALDPEQTVGYLEAHIEQGPYLQDADKALGLVTSIAGARRMTVTVIGEAGHAGGTPYGRRKDALIGSSHAVIAIDRIGQERGVIVTVGELTVVDGAINVVPGKVEFSIDLRAATDEERDAAYDEMIAELQSICLERDLQVSVHEHHRASGALCDPALMEAMKAGIVATGDEDPMELYSKAGHDAMAIAEVVPMAMLFTRCLDGISHNPGESVRHDDVARALDALETAIDRIAADAA</sequence>
<keyword evidence="4 7" id="KW-0479">Metal-binding</keyword>
<protein>
    <submittedName>
        <fullName evidence="10">Allantoate amidohydrolase</fullName>
    </submittedName>
</protein>
<evidence type="ECO:0000313" key="11">
    <source>
        <dbReference type="Proteomes" id="UP001139502"/>
    </source>
</evidence>
<evidence type="ECO:0000256" key="6">
    <source>
        <dbReference type="ARBA" id="ARBA00023211"/>
    </source>
</evidence>
<dbReference type="NCBIfam" id="TIGR01879">
    <property type="entry name" value="hydantase"/>
    <property type="match status" value="1"/>
</dbReference>
<dbReference type="EMBL" id="JANAFB010000019">
    <property type="protein sequence ID" value="MCP3426117.1"/>
    <property type="molecule type" value="Genomic_DNA"/>
</dbReference>